<keyword evidence="3" id="KW-1185">Reference proteome</keyword>
<dbReference type="EMBL" id="JBJKTR010000019">
    <property type="protein sequence ID" value="KAL3332971.1"/>
    <property type="molecule type" value="Genomic_DNA"/>
</dbReference>
<dbReference type="PANTHER" id="PTHR34656">
    <property type="entry name" value="PYRROLINE-5-CARBOXYLATE REDUCTASE"/>
    <property type="match status" value="1"/>
</dbReference>
<dbReference type="Proteomes" id="UP001627284">
    <property type="component" value="Unassembled WGS sequence"/>
</dbReference>
<feature type="transmembrane region" description="Helical" evidence="1">
    <location>
        <begin position="100"/>
        <end position="121"/>
    </location>
</feature>
<accession>A0ABD2RM88</accession>
<keyword evidence="1" id="KW-0812">Transmembrane</keyword>
<keyword evidence="1" id="KW-0472">Membrane</keyword>
<evidence type="ECO:0000256" key="1">
    <source>
        <dbReference type="SAM" id="Phobius"/>
    </source>
</evidence>
<dbReference type="AlphaFoldDB" id="A0ABD2RM88"/>
<keyword evidence="1" id="KW-1133">Transmembrane helix</keyword>
<name>A0ABD2RM88_9SOLN</name>
<evidence type="ECO:0000313" key="3">
    <source>
        <dbReference type="Proteomes" id="UP001627284"/>
    </source>
</evidence>
<protein>
    <recommendedName>
        <fullName evidence="4">Pyrroline-5-carboxylate reductase</fullName>
    </recommendedName>
</protein>
<feature type="transmembrane region" description="Helical" evidence="1">
    <location>
        <begin position="141"/>
        <end position="165"/>
    </location>
</feature>
<sequence>MAQQQETQIEETESIISSIFFIKIMSKRRTWVFLFISVYAILLSISWNFLKSVLSWYESTISADSSNPSISISSSGWPALYASVLLGVAFGVLSMVAALAVVLPATLVTWITILVLLTFAGKPRRDLVLEGKKLTLDITGFVIKILIKEGNVVAALCAVLTYFVLVISRNKQLQNGLDDH</sequence>
<gene>
    <name evidence="2" type="ORF">AABB24_033169</name>
</gene>
<evidence type="ECO:0000313" key="2">
    <source>
        <dbReference type="EMBL" id="KAL3332971.1"/>
    </source>
</evidence>
<evidence type="ECO:0008006" key="4">
    <source>
        <dbReference type="Google" id="ProtNLM"/>
    </source>
</evidence>
<proteinExistence type="predicted"/>
<dbReference type="PANTHER" id="PTHR34656:SF1">
    <property type="entry name" value="PYRROLINE-5-CARBOXYLATE REDUCTASE"/>
    <property type="match status" value="1"/>
</dbReference>
<reference evidence="2 3" key="1">
    <citation type="submission" date="2024-05" db="EMBL/GenBank/DDBJ databases">
        <title>De novo assembly of an allotetraploid wild potato.</title>
        <authorList>
            <person name="Hosaka A.J."/>
        </authorList>
    </citation>
    <scope>NUCLEOTIDE SEQUENCE [LARGE SCALE GENOMIC DNA]</scope>
    <source>
        <tissue evidence="2">Young leaves</tissue>
    </source>
</reference>
<feature type="transmembrane region" description="Helical" evidence="1">
    <location>
        <begin position="31"/>
        <end position="50"/>
    </location>
</feature>
<feature type="transmembrane region" description="Helical" evidence="1">
    <location>
        <begin position="70"/>
        <end position="93"/>
    </location>
</feature>
<organism evidence="2 3">
    <name type="scientific">Solanum stoloniferum</name>
    <dbReference type="NCBI Taxonomy" id="62892"/>
    <lineage>
        <taxon>Eukaryota</taxon>
        <taxon>Viridiplantae</taxon>
        <taxon>Streptophyta</taxon>
        <taxon>Embryophyta</taxon>
        <taxon>Tracheophyta</taxon>
        <taxon>Spermatophyta</taxon>
        <taxon>Magnoliopsida</taxon>
        <taxon>eudicotyledons</taxon>
        <taxon>Gunneridae</taxon>
        <taxon>Pentapetalae</taxon>
        <taxon>asterids</taxon>
        <taxon>lamiids</taxon>
        <taxon>Solanales</taxon>
        <taxon>Solanaceae</taxon>
        <taxon>Solanoideae</taxon>
        <taxon>Solaneae</taxon>
        <taxon>Solanum</taxon>
    </lineage>
</organism>
<comment type="caution">
    <text evidence="2">The sequence shown here is derived from an EMBL/GenBank/DDBJ whole genome shotgun (WGS) entry which is preliminary data.</text>
</comment>